<evidence type="ECO:0000313" key="1">
    <source>
        <dbReference type="EMBL" id="CAE1328493.1"/>
    </source>
</evidence>
<sequence length="183" mass="20859">MHQVSTSISADSDHPSLKSQLSIPLGTETRHPDLHRLYIYLFLHRASLFIFANAPSPSIHLCTDIHYLRFAPCLSIHLSTNRHHPLFHLASPSIDQEQRFFYSTIPHPIPTLLTDFFHSQILGVTPYNSPSLHKRRLTLSLSHSLSLSLSLYFSLLLSLSLSLSLTRNTSIDNVHQEEEEEEI</sequence>
<reference evidence="1" key="1">
    <citation type="submission" date="2021-01" db="EMBL/GenBank/DDBJ databases">
        <authorList>
            <person name="Li R."/>
            <person name="Bekaert M."/>
        </authorList>
    </citation>
    <scope>NUCLEOTIDE SEQUENCE</scope>
    <source>
        <strain evidence="1">Farmed</strain>
    </source>
</reference>
<dbReference type="EMBL" id="CAHIKZ030005530">
    <property type="protein sequence ID" value="CAE1328493.1"/>
    <property type="molecule type" value="Genomic_DNA"/>
</dbReference>
<dbReference type="Proteomes" id="UP000597762">
    <property type="component" value="Unassembled WGS sequence"/>
</dbReference>
<comment type="caution">
    <text evidence="1">The sequence shown here is derived from an EMBL/GenBank/DDBJ whole genome shotgun (WGS) entry which is preliminary data.</text>
</comment>
<gene>
    <name evidence="1" type="ORF">SPHA_78131</name>
</gene>
<protein>
    <submittedName>
        <fullName evidence="1">Uncharacterized protein</fullName>
    </submittedName>
</protein>
<accession>A0A812ESR6</accession>
<keyword evidence="2" id="KW-1185">Reference proteome</keyword>
<name>A0A812ESR6_ACAPH</name>
<dbReference type="AlphaFoldDB" id="A0A812ESR6"/>
<evidence type="ECO:0000313" key="2">
    <source>
        <dbReference type="Proteomes" id="UP000597762"/>
    </source>
</evidence>
<organism evidence="1 2">
    <name type="scientific">Acanthosepion pharaonis</name>
    <name type="common">Pharaoh cuttlefish</name>
    <name type="synonym">Sepia pharaonis</name>
    <dbReference type="NCBI Taxonomy" id="158019"/>
    <lineage>
        <taxon>Eukaryota</taxon>
        <taxon>Metazoa</taxon>
        <taxon>Spiralia</taxon>
        <taxon>Lophotrochozoa</taxon>
        <taxon>Mollusca</taxon>
        <taxon>Cephalopoda</taxon>
        <taxon>Coleoidea</taxon>
        <taxon>Decapodiformes</taxon>
        <taxon>Sepiida</taxon>
        <taxon>Sepiina</taxon>
        <taxon>Sepiidae</taxon>
        <taxon>Acanthosepion</taxon>
    </lineage>
</organism>
<proteinExistence type="predicted"/>